<dbReference type="RefSeq" id="WP_342297137.1">
    <property type="nucleotide sequence ID" value="NZ_JBCEVZ010000014.1"/>
</dbReference>
<comment type="caution">
    <text evidence="1">The sequence shown here is derived from an EMBL/GenBank/DDBJ whole genome shotgun (WGS) entry which is preliminary data.</text>
</comment>
<feature type="non-terminal residue" evidence="1">
    <location>
        <position position="81"/>
    </location>
</feature>
<protein>
    <submittedName>
        <fullName evidence="1">Uncharacterized protein</fullName>
    </submittedName>
</protein>
<evidence type="ECO:0000313" key="2">
    <source>
        <dbReference type="Proteomes" id="UP001479606"/>
    </source>
</evidence>
<evidence type="ECO:0000313" key="1">
    <source>
        <dbReference type="EMBL" id="MEL5994126.1"/>
    </source>
</evidence>
<organism evidence="1 2">
    <name type="scientific">Hymenobacter segetis</name>
    <dbReference type="NCBI Taxonomy" id="2025509"/>
    <lineage>
        <taxon>Bacteria</taxon>
        <taxon>Pseudomonadati</taxon>
        <taxon>Bacteroidota</taxon>
        <taxon>Cytophagia</taxon>
        <taxon>Cytophagales</taxon>
        <taxon>Hymenobacteraceae</taxon>
        <taxon>Hymenobacter</taxon>
    </lineage>
</organism>
<dbReference type="EMBL" id="JBCEVZ010000014">
    <property type="protein sequence ID" value="MEL5994126.1"/>
    <property type="molecule type" value="Genomic_DNA"/>
</dbReference>
<sequence length="81" mass="8766">MKNKRLLYVLLPAVLAIWGLIFQRLWSAAEGGPEAAVTEITPPRFIHRPVASHGPPKLLLNYVDPFKGGKINPPLSVGVAG</sequence>
<reference evidence="1 2" key="1">
    <citation type="journal article" date="2018" name="Arch. Microbiol.">
        <title>Hymenobacter segetis sp. nov., isolated from soil.</title>
        <authorList>
            <person name="Ten L.N."/>
            <person name="Lim S.J."/>
            <person name="Kim B.O."/>
            <person name="Kang I.K."/>
            <person name="Jung H.Y."/>
        </authorList>
    </citation>
    <scope>NUCLEOTIDE SEQUENCE [LARGE SCALE GENOMIC DNA]</scope>
    <source>
        <strain evidence="1 2">S7-3-11</strain>
    </source>
</reference>
<gene>
    <name evidence="1" type="ORF">AAFH49_07895</name>
</gene>
<keyword evidence="2" id="KW-1185">Reference proteome</keyword>
<proteinExistence type="predicted"/>
<name>A0ABU9LU40_9BACT</name>
<dbReference type="Proteomes" id="UP001479606">
    <property type="component" value="Unassembled WGS sequence"/>
</dbReference>
<accession>A0ABU9LU40</accession>